<dbReference type="Pfam" id="PF01047">
    <property type="entry name" value="MarR"/>
    <property type="match status" value="1"/>
</dbReference>
<evidence type="ECO:0000313" key="6">
    <source>
        <dbReference type="Proteomes" id="UP000030907"/>
    </source>
</evidence>
<keyword evidence="2" id="KW-0238">DNA-binding</keyword>
<dbReference type="InterPro" id="IPR039422">
    <property type="entry name" value="MarR/SlyA-like"/>
</dbReference>
<proteinExistence type="predicted"/>
<dbReference type="InterPro" id="IPR036388">
    <property type="entry name" value="WH-like_DNA-bd_sf"/>
</dbReference>
<protein>
    <recommendedName>
        <fullName evidence="4">HTH marR-type domain-containing protein</fullName>
    </recommendedName>
</protein>
<dbReference type="PANTHER" id="PTHR33164">
    <property type="entry name" value="TRANSCRIPTIONAL REGULATOR, MARR FAMILY"/>
    <property type="match status" value="1"/>
</dbReference>
<evidence type="ECO:0000256" key="3">
    <source>
        <dbReference type="ARBA" id="ARBA00023163"/>
    </source>
</evidence>
<dbReference type="STRING" id="1515612.SKP52_22355"/>
<evidence type="ECO:0000256" key="1">
    <source>
        <dbReference type="ARBA" id="ARBA00023015"/>
    </source>
</evidence>
<feature type="domain" description="HTH marR-type" evidence="4">
    <location>
        <begin position="21"/>
        <end position="159"/>
    </location>
</feature>
<reference evidence="5 6" key="1">
    <citation type="journal article" date="2015" name="Int. J. Syst. Evol. Microbiol.">
        <title>Description of Sphingopyxis fribergensis sp. nov. - a soil bacterium with the ability to degrade styrene and phenylacetic acid.</title>
        <authorList>
            <person name="Oelschlagel M."/>
            <person name="Ruckert C."/>
            <person name="Kalinowski J."/>
            <person name="Schmidt G."/>
            <person name="Schlomann M."/>
            <person name="Tischler D."/>
        </authorList>
    </citation>
    <scope>NUCLEOTIDE SEQUENCE [LARGE SCALE GENOMIC DNA]</scope>
    <source>
        <strain evidence="5 6">Kp5.2</strain>
    </source>
</reference>
<sequence>MTIDRQSLTDFYARETLRAPENAVGFLLWRVMHRYQRAIDRALAPLDLTHLQFTTLAMVGWLCRKEEPTTQVELARHADIHVMQVSLMLKALEKKGLVARLPSSSDTRAKRVAITSAGLEALKVAMPLAIEIQQRMFGAAGEPGGALLTELRDVERRAE</sequence>
<dbReference type="SMART" id="SM00347">
    <property type="entry name" value="HTH_MARR"/>
    <property type="match status" value="1"/>
</dbReference>
<keyword evidence="3" id="KW-0804">Transcription</keyword>
<gene>
    <name evidence="5" type="ORF">SKP52_22355</name>
</gene>
<dbReference type="AlphaFoldDB" id="A0A0A7PMR6"/>
<dbReference type="GO" id="GO:0003700">
    <property type="term" value="F:DNA-binding transcription factor activity"/>
    <property type="evidence" value="ECO:0007669"/>
    <property type="project" value="InterPro"/>
</dbReference>
<evidence type="ECO:0000256" key="2">
    <source>
        <dbReference type="ARBA" id="ARBA00023125"/>
    </source>
</evidence>
<dbReference type="PANTHER" id="PTHR33164:SF64">
    <property type="entry name" value="TRANSCRIPTIONAL REGULATOR SLYA"/>
    <property type="match status" value="1"/>
</dbReference>
<dbReference type="EMBL" id="CP009122">
    <property type="protein sequence ID" value="AJA11320.1"/>
    <property type="molecule type" value="Genomic_DNA"/>
</dbReference>
<dbReference type="PROSITE" id="PS50995">
    <property type="entry name" value="HTH_MARR_2"/>
    <property type="match status" value="1"/>
</dbReference>
<dbReference type="Proteomes" id="UP000030907">
    <property type="component" value="Chromosome"/>
</dbReference>
<accession>A0A0A7PMR6</accession>
<dbReference type="HOGENOM" id="CLU_083287_23_0_5"/>
<organism evidence="5 6">
    <name type="scientific">Sphingopyxis fribergensis</name>
    <dbReference type="NCBI Taxonomy" id="1515612"/>
    <lineage>
        <taxon>Bacteria</taxon>
        <taxon>Pseudomonadati</taxon>
        <taxon>Pseudomonadota</taxon>
        <taxon>Alphaproteobacteria</taxon>
        <taxon>Sphingomonadales</taxon>
        <taxon>Sphingomonadaceae</taxon>
        <taxon>Sphingopyxis</taxon>
    </lineage>
</organism>
<dbReference type="GO" id="GO:0003677">
    <property type="term" value="F:DNA binding"/>
    <property type="evidence" value="ECO:0007669"/>
    <property type="project" value="UniProtKB-KW"/>
</dbReference>
<dbReference type="Gene3D" id="1.10.10.10">
    <property type="entry name" value="Winged helix-like DNA-binding domain superfamily/Winged helix DNA-binding domain"/>
    <property type="match status" value="1"/>
</dbReference>
<dbReference type="SUPFAM" id="SSF46785">
    <property type="entry name" value="Winged helix' DNA-binding domain"/>
    <property type="match status" value="1"/>
</dbReference>
<keyword evidence="1" id="KW-0805">Transcription regulation</keyword>
<dbReference type="KEGG" id="sphk:SKP52_22355"/>
<evidence type="ECO:0000313" key="5">
    <source>
        <dbReference type="EMBL" id="AJA11320.1"/>
    </source>
</evidence>
<keyword evidence="6" id="KW-1185">Reference proteome</keyword>
<dbReference type="RefSeq" id="WP_228383744.1">
    <property type="nucleotide sequence ID" value="NZ_CP009122.1"/>
</dbReference>
<dbReference type="InterPro" id="IPR036390">
    <property type="entry name" value="WH_DNA-bd_sf"/>
</dbReference>
<evidence type="ECO:0000259" key="4">
    <source>
        <dbReference type="PROSITE" id="PS50995"/>
    </source>
</evidence>
<name>A0A0A7PMR6_9SPHN</name>
<dbReference type="GO" id="GO:0006950">
    <property type="term" value="P:response to stress"/>
    <property type="evidence" value="ECO:0007669"/>
    <property type="project" value="TreeGrafter"/>
</dbReference>
<dbReference type="InterPro" id="IPR000835">
    <property type="entry name" value="HTH_MarR-typ"/>
</dbReference>